<dbReference type="InterPro" id="IPR045339">
    <property type="entry name" value="DUF6534"/>
</dbReference>
<keyword evidence="1" id="KW-1133">Transmembrane helix</keyword>
<dbReference type="PANTHER" id="PTHR40465:SF1">
    <property type="entry name" value="DUF6534 DOMAIN-CONTAINING PROTEIN"/>
    <property type="match status" value="1"/>
</dbReference>
<feature type="transmembrane region" description="Helical" evidence="1">
    <location>
        <begin position="196"/>
        <end position="223"/>
    </location>
</feature>
<proteinExistence type="predicted"/>
<evidence type="ECO:0000313" key="4">
    <source>
        <dbReference type="Proteomes" id="UP001497453"/>
    </source>
</evidence>
<feature type="transmembrane region" description="Helical" evidence="1">
    <location>
        <begin position="50"/>
        <end position="72"/>
    </location>
</feature>
<feature type="transmembrane region" description="Helical" evidence="1">
    <location>
        <begin position="87"/>
        <end position="107"/>
    </location>
</feature>
<keyword evidence="4" id="KW-1185">Reference proteome</keyword>
<feature type="transmembrane region" description="Helical" evidence="1">
    <location>
        <begin position="229"/>
        <end position="250"/>
    </location>
</feature>
<dbReference type="Pfam" id="PF20152">
    <property type="entry name" value="DUF6534"/>
    <property type="match status" value="1"/>
</dbReference>
<evidence type="ECO:0000256" key="1">
    <source>
        <dbReference type="SAM" id="Phobius"/>
    </source>
</evidence>
<evidence type="ECO:0000259" key="2">
    <source>
        <dbReference type="Pfam" id="PF20152"/>
    </source>
</evidence>
<gene>
    <name evidence="3" type="ORF">GFSPODELE1_LOCUS8935</name>
</gene>
<keyword evidence="1" id="KW-0812">Transmembrane</keyword>
<keyword evidence="1" id="KW-0472">Membrane</keyword>
<organism evidence="3 4">
    <name type="scientific">Somion occarium</name>
    <dbReference type="NCBI Taxonomy" id="3059160"/>
    <lineage>
        <taxon>Eukaryota</taxon>
        <taxon>Fungi</taxon>
        <taxon>Dikarya</taxon>
        <taxon>Basidiomycota</taxon>
        <taxon>Agaricomycotina</taxon>
        <taxon>Agaricomycetes</taxon>
        <taxon>Polyporales</taxon>
        <taxon>Cerrenaceae</taxon>
        <taxon>Somion</taxon>
    </lineage>
</organism>
<reference evidence="4" key="1">
    <citation type="submission" date="2024-04" db="EMBL/GenBank/DDBJ databases">
        <authorList>
            <person name="Shaw F."/>
            <person name="Minotto A."/>
        </authorList>
    </citation>
    <scope>NUCLEOTIDE SEQUENCE [LARGE SCALE GENOMIC DNA]</scope>
</reference>
<feature type="transmembrane region" description="Helical" evidence="1">
    <location>
        <begin position="160"/>
        <end position="184"/>
    </location>
</feature>
<protein>
    <recommendedName>
        <fullName evidence="2">DUF6534 domain-containing protein</fullName>
    </recommendedName>
</protein>
<evidence type="ECO:0000313" key="3">
    <source>
        <dbReference type="EMBL" id="CAL1712682.1"/>
    </source>
</evidence>
<name>A0ABP1DY14_9APHY</name>
<dbReference type="EMBL" id="OZ037950">
    <property type="protein sequence ID" value="CAL1712682.1"/>
    <property type="molecule type" value="Genomic_DNA"/>
</dbReference>
<feature type="transmembrane region" description="Helical" evidence="1">
    <location>
        <begin position="20"/>
        <end position="38"/>
    </location>
</feature>
<feature type="domain" description="DUF6534" evidence="2">
    <location>
        <begin position="169"/>
        <end position="254"/>
    </location>
</feature>
<accession>A0ABP1DY14</accession>
<feature type="transmembrane region" description="Helical" evidence="1">
    <location>
        <begin position="119"/>
        <end position="140"/>
    </location>
</feature>
<sequence length="320" mass="36210">MATIPSIPSLIGGFIEGLGISYILYGITVAQAYVYMLGCERDAKWIKVMASVVVSLETIHTGVLLRTLWYYAVVVITNPLGYIHIDWSIPAALMLDLTMESIVHSYYIYRVWSFSKNRVLTLVMTVILVVRNGWFLYGNIRVIKIASWIVVENTPIIRSAFLSTYSLTLVLDVILATSMVYYLRRNKTTFQRTRNVVSWLMLYSVNSGAILAAMSLCSIVTFAVFSNRLLYGAFVTIGSKLYANALFGMLNTRNILREKLNEPIVIDTNGIARSYRMHPMHVEISQDRVTDDIMQDTQTGESNPETSSYKLDVQKTYVNV</sequence>
<dbReference type="Proteomes" id="UP001497453">
    <property type="component" value="Chromosome 7"/>
</dbReference>
<dbReference type="PANTHER" id="PTHR40465">
    <property type="entry name" value="CHROMOSOME 1, WHOLE GENOME SHOTGUN SEQUENCE"/>
    <property type="match status" value="1"/>
</dbReference>